<evidence type="ECO:0000256" key="1">
    <source>
        <dbReference type="SAM" id="Phobius"/>
    </source>
</evidence>
<geneLocation type="nucleomorph" evidence="2"/>
<keyword evidence="1" id="KW-1133">Transmembrane helix</keyword>
<organism evidence="2 3">
    <name type="scientific">Cryptomonas paramaecium</name>
    <dbReference type="NCBI Taxonomy" id="2898"/>
    <lineage>
        <taxon>Eukaryota</taxon>
        <taxon>Cryptophyceae</taxon>
        <taxon>Cryptomonadales</taxon>
        <taxon>Cryptomonadaceae</taxon>
        <taxon>Cryptomonas</taxon>
    </lineage>
</organism>
<gene>
    <name evidence="2" type="ORF">CPARA_3gp388</name>
</gene>
<keyword evidence="2" id="KW-0542">Nucleomorph</keyword>
<keyword evidence="1" id="KW-0472">Membrane</keyword>
<feature type="transmembrane region" description="Helical" evidence="1">
    <location>
        <begin position="20"/>
        <end position="40"/>
    </location>
</feature>
<dbReference type="RefSeq" id="XP_003239944.1">
    <property type="nucleotide sequence ID" value="XM_003239896.1"/>
</dbReference>
<name>F2HIC2_9CRYP</name>
<accession>F2HIC2</accession>
<dbReference type="Proteomes" id="UP000243423">
    <property type="component" value="Nucleomorph 3"/>
</dbReference>
<evidence type="ECO:0000313" key="3">
    <source>
        <dbReference type="Proteomes" id="UP000243423"/>
    </source>
</evidence>
<evidence type="ECO:0000313" key="2">
    <source>
        <dbReference type="EMBL" id="AEA39046.1"/>
    </source>
</evidence>
<protein>
    <submittedName>
        <fullName evidence="2">Uncharacterized protein</fullName>
    </submittedName>
</protein>
<dbReference type="AlphaFoldDB" id="F2HIC2"/>
<dbReference type="EMBL" id="CP002174">
    <property type="protein sequence ID" value="AEA39046.1"/>
    <property type="molecule type" value="Genomic_DNA"/>
</dbReference>
<reference evidence="2 3" key="1">
    <citation type="journal article" date="2011" name="Genome Biol. Evol.">
        <title>Complete nucleomorph genome sequence of the nonphotosynthetic alga Cryptomonas paramecium reveals a core nucleomorph gene set.</title>
        <authorList>
            <person name="Tanifuji G."/>
            <person name="Onodera N.T."/>
            <person name="Wheeler T.J."/>
            <person name="Dlutek M."/>
            <person name="Donaher N."/>
            <person name="Archibald J.M."/>
        </authorList>
    </citation>
    <scope>NUCLEOTIDE SEQUENCE [LARGE SCALE GENOMIC DNA]</scope>
    <source>
        <strain evidence="2 3">CCAP977/2A</strain>
    </source>
</reference>
<dbReference type="GeneID" id="10447300"/>
<keyword evidence="1" id="KW-0812">Transmembrane</keyword>
<proteinExistence type="predicted"/>
<sequence length="126" mass="15253">MNTHSIHHVPCFSLFSTTRLYFLFSIIFNTICNFFQLNILKGILYLNGVEYLKFKEFYKKHISDLNCFQKNIFFNKKCLNVKIFNKLLEKKNNIKEKIVCLRSIFKLRNIKYKKNISPFFRFSTKT</sequence>